<evidence type="ECO:0000256" key="5">
    <source>
        <dbReference type="ARBA" id="ARBA00022755"/>
    </source>
</evidence>
<dbReference type="GO" id="GO:0009236">
    <property type="term" value="P:cobalamin biosynthetic process"/>
    <property type="evidence" value="ECO:0007669"/>
    <property type="project" value="InterPro"/>
</dbReference>
<proteinExistence type="inferred from homology"/>
<dbReference type="Gene3D" id="3.30.200.20">
    <property type="entry name" value="Phosphorylase Kinase, domain 1"/>
    <property type="match status" value="1"/>
</dbReference>
<dbReference type="EC" id="6.3.2.6" evidence="8"/>
<dbReference type="Pfam" id="PF01259">
    <property type="entry name" value="SAICAR_synt"/>
    <property type="match status" value="1"/>
</dbReference>
<dbReference type="SUPFAM" id="SSF56104">
    <property type="entry name" value="SAICAR synthase-like"/>
    <property type="match status" value="1"/>
</dbReference>
<keyword evidence="5 8" id="KW-0658">Purine biosynthesis</keyword>
<dbReference type="PANTHER" id="PTHR43599">
    <property type="entry name" value="MULTIFUNCTIONAL PROTEIN ADE2"/>
    <property type="match status" value="1"/>
</dbReference>
<dbReference type="FunFam" id="3.30.470.20:FF:000006">
    <property type="entry name" value="Phosphoribosylaminoimidazole-succinocarboxamide synthase"/>
    <property type="match status" value="1"/>
</dbReference>
<dbReference type="OrthoDB" id="9801549at2"/>
<accession>A0A292YAN3</accession>
<sequence length="235" mass="26874">MKLLYEGKAKKIYEADNPNEVICEFKDSLTAFNGEKAASESGKGELNCAITTLIFKALEKEGIPTHLIKQIDSTKLLVKKVDIIPIEVVVRNIAAGSLSKRLGLKEGEKLPFTIVEFYYKNDDLNDPLINDDHAMILNLVNDRKELDILREYGRKINEFLTKFFDKIGLTLVDFKVEFGKDKDGHIILADEITPDSCRLWDKKTGKKMDKDLFRFDLGDIKEAYTEILKRLKEVK</sequence>
<keyword evidence="11" id="KW-1185">Reference proteome</keyword>
<evidence type="ECO:0000313" key="10">
    <source>
        <dbReference type="EMBL" id="GAX87992.1"/>
    </source>
</evidence>
<dbReference type="CDD" id="cd01415">
    <property type="entry name" value="SAICAR_synt_PurC"/>
    <property type="match status" value="1"/>
</dbReference>
<evidence type="ECO:0000256" key="3">
    <source>
        <dbReference type="ARBA" id="ARBA00022598"/>
    </source>
</evidence>
<dbReference type="HAMAP" id="MF_00137">
    <property type="entry name" value="SAICAR_synth"/>
    <property type="match status" value="1"/>
</dbReference>
<dbReference type="Gene3D" id="3.30.470.20">
    <property type="entry name" value="ATP-grasp fold, B domain"/>
    <property type="match status" value="1"/>
</dbReference>
<comment type="pathway">
    <text evidence="1 8">Purine metabolism; IMP biosynthesis via de novo pathway; 5-amino-1-(5-phospho-D-ribosyl)imidazole-4-carboxamide from 5-amino-1-(5-phospho-D-ribosyl)imidazole-4-carboxylate: step 1/2.</text>
</comment>
<gene>
    <name evidence="8" type="primary">purC</name>
    <name evidence="10" type="ORF">LNAT_P1289</name>
</gene>
<dbReference type="AlphaFoldDB" id="A0A292YAN3"/>
<evidence type="ECO:0000256" key="7">
    <source>
        <dbReference type="ARBA" id="ARBA00048475"/>
    </source>
</evidence>
<dbReference type="PANTHER" id="PTHR43599:SF3">
    <property type="entry name" value="SI:DKEY-6E2.2"/>
    <property type="match status" value="1"/>
</dbReference>
<evidence type="ECO:0000256" key="8">
    <source>
        <dbReference type="HAMAP-Rule" id="MF_00137"/>
    </source>
</evidence>
<dbReference type="RefSeq" id="WP_096259599.1">
    <property type="nucleotide sequence ID" value="NZ_BDME01000002.1"/>
</dbReference>
<keyword evidence="4 8" id="KW-0547">Nucleotide-binding</keyword>
<dbReference type="InterPro" id="IPR028923">
    <property type="entry name" value="SAICAR_synt/ADE2_N"/>
</dbReference>
<name>A0A292YAN3_9BACT</name>
<dbReference type="NCBIfam" id="TIGR00081">
    <property type="entry name" value="purC"/>
    <property type="match status" value="1"/>
</dbReference>
<evidence type="ECO:0000256" key="1">
    <source>
        <dbReference type="ARBA" id="ARBA00004672"/>
    </source>
</evidence>
<feature type="domain" description="SAICAR synthetase/ADE2 N-terminal" evidence="9">
    <location>
        <begin position="3"/>
        <end position="230"/>
    </location>
</feature>
<protein>
    <recommendedName>
        <fullName evidence="8">Phosphoribosylaminoimidazole-succinocarboxamide synthase</fullName>
        <ecNumber evidence="8">6.3.2.6</ecNumber>
    </recommendedName>
    <alternativeName>
        <fullName evidence="8">SAICAR synthetase</fullName>
    </alternativeName>
</protein>
<dbReference type="UniPathway" id="UPA00074">
    <property type="reaction ID" value="UER00131"/>
</dbReference>
<comment type="similarity">
    <text evidence="2 8">Belongs to the SAICAR synthetase family.</text>
</comment>
<keyword evidence="3 8" id="KW-0436">Ligase</keyword>
<comment type="caution">
    <text evidence="10">The sequence shown here is derived from an EMBL/GenBank/DDBJ whole genome shotgun (WGS) entry which is preliminary data.</text>
</comment>
<dbReference type="InterPro" id="IPR050089">
    <property type="entry name" value="SAICAR_synthetase"/>
</dbReference>
<dbReference type="PROSITE" id="PS01057">
    <property type="entry name" value="SAICAR_SYNTHETASE_1"/>
    <property type="match status" value="1"/>
</dbReference>
<dbReference type="EMBL" id="BDME01000002">
    <property type="protein sequence ID" value="GAX87992.1"/>
    <property type="molecule type" value="Genomic_DNA"/>
</dbReference>
<reference evidence="10 11" key="1">
    <citation type="journal article" date="2017" name="Syst. Appl. Microbiol.">
        <title>Lebetimonas natsushimae sp. nov., a novel strictly anaerobic, moderately thermophilic chemoautotroph isolated from a deep-sea hydrothermal vent polychaete nest in the Mid-Okinawa Trough.</title>
        <authorList>
            <person name="Nagata R."/>
            <person name="Takaki Y."/>
            <person name="Tame A."/>
            <person name="Nunoura T."/>
            <person name="Muto H."/>
            <person name="Mino S."/>
            <person name="Sawayama S."/>
            <person name="Takai K."/>
            <person name="Nakagawa S."/>
        </authorList>
    </citation>
    <scope>NUCLEOTIDE SEQUENCE [LARGE SCALE GENOMIC DNA]</scope>
    <source>
        <strain evidence="10 11">HS1857</strain>
    </source>
</reference>
<keyword evidence="6 8" id="KW-0067">ATP-binding</keyword>
<evidence type="ECO:0000256" key="2">
    <source>
        <dbReference type="ARBA" id="ARBA00010190"/>
    </source>
</evidence>
<evidence type="ECO:0000259" key="9">
    <source>
        <dbReference type="Pfam" id="PF01259"/>
    </source>
</evidence>
<organism evidence="10 11">
    <name type="scientific">Lebetimonas natsushimae</name>
    <dbReference type="NCBI Taxonomy" id="1936991"/>
    <lineage>
        <taxon>Bacteria</taxon>
        <taxon>Pseudomonadati</taxon>
        <taxon>Campylobacterota</taxon>
        <taxon>Epsilonproteobacteria</taxon>
        <taxon>Nautiliales</taxon>
        <taxon>Nautiliaceae</taxon>
        <taxon>Lebetimonas</taxon>
    </lineage>
</organism>
<dbReference type="Proteomes" id="UP000217944">
    <property type="component" value="Unassembled WGS sequence"/>
</dbReference>
<dbReference type="GO" id="GO:0006189">
    <property type="term" value="P:'de novo' IMP biosynthetic process"/>
    <property type="evidence" value="ECO:0007669"/>
    <property type="project" value="UniProtKB-UniRule"/>
</dbReference>
<dbReference type="GO" id="GO:0004639">
    <property type="term" value="F:phosphoribosylaminoimidazolesuccinocarboxamide synthase activity"/>
    <property type="evidence" value="ECO:0007669"/>
    <property type="project" value="UniProtKB-UniRule"/>
</dbReference>
<dbReference type="InterPro" id="IPR033934">
    <property type="entry name" value="SAICAR_synt_PurC"/>
</dbReference>
<dbReference type="InterPro" id="IPR018236">
    <property type="entry name" value="SAICAR_synthetase_CS"/>
</dbReference>
<evidence type="ECO:0000256" key="6">
    <source>
        <dbReference type="ARBA" id="ARBA00022840"/>
    </source>
</evidence>
<dbReference type="GO" id="GO:0005524">
    <property type="term" value="F:ATP binding"/>
    <property type="evidence" value="ECO:0007669"/>
    <property type="project" value="UniProtKB-KW"/>
</dbReference>
<dbReference type="InterPro" id="IPR001636">
    <property type="entry name" value="SAICAR_synth"/>
</dbReference>
<comment type="catalytic activity">
    <reaction evidence="7 8">
        <text>5-amino-1-(5-phospho-D-ribosyl)imidazole-4-carboxylate + L-aspartate + ATP = (2S)-2-[5-amino-1-(5-phospho-beta-D-ribosyl)imidazole-4-carboxamido]succinate + ADP + phosphate + 2 H(+)</text>
        <dbReference type="Rhea" id="RHEA:22628"/>
        <dbReference type="ChEBI" id="CHEBI:15378"/>
        <dbReference type="ChEBI" id="CHEBI:29991"/>
        <dbReference type="ChEBI" id="CHEBI:30616"/>
        <dbReference type="ChEBI" id="CHEBI:43474"/>
        <dbReference type="ChEBI" id="CHEBI:58443"/>
        <dbReference type="ChEBI" id="CHEBI:77657"/>
        <dbReference type="ChEBI" id="CHEBI:456216"/>
        <dbReference type="EC" id="6.3.2.6"/>
    </reaction>
</comment>
<evidence type="ECO:0000313" key="11">
    <source>
        <dbReference type="Proteomes" id="UP000217944"/>
    </source>
</evidence>
<evidence type="ECO:0000256" key="4">
    <source>
        <dbReference type="ARBA" id="ARBA00022741"/>
    </source>
</evidence>